<keyword evidence="1" id="KW-0812">Transmembrane</keyword>
<reference evidence="4 5" key="1">
    <citation type="submission" date="2024-09" db="EMBL/GenBank/DDBJ databases">
        <authorList>
            <person name="Sun Q."/>
            <person name="Mori K."/>
        </authorList>
    </citation>
    <scope>NUCLEOTIDE SEQUENCE [LARGE SCALE GENOMIC DNA]</scope>
    <source>
        <strain evidence="4 5">CGMCC 1.9126</strain>
    </source>
</reference>
<protein>
    <submittedName>
        <fullName evidence="4">DUF5590 domain-containing protein</fullName>
    </submittedName>
</protein>
<accession>A0ABV6KW52</accession>
<sequence>MKKWFWIAIIGVIILIGITVKIYLNATEPVADAESRATAIAKEETEITDITEFSLYHGSNAYYVVQGSNKKGEKLIAWIPEKGGKIVVLPADDGITKSEAINTLSNEVSPDQIIDVRLGMEKNNPLWEIYYRSNNDKINYFYIDFETGEEVREIKNL</sequence>
<dbReference type="Pfam" id="PF03413">
    <property type="entry name" value="PepSY"/>
    <property type="match status" value="1"/>
</dbReference>
<name>A0ABV6KW52_9BACI</name>
<dbReference type="InterPro" id="IPR025711">
    <property type="entry name" value="PepSY"/>
</dbReference>
<dbReference type="SUPFAM" id="SSF54403">
    <property type="entry name" value="Cystatin/monellin"/>
    <property type="match status" value="2"/>
</dbReference>
<dbReference type="InterPro" id="IPR046350">
    <property type="entry name" value="Cystatin_sf"/>
</dbReference>
<feature type="domain" description="Cell wall elongation regulator TseB-like" evidence="3">
    <location>
        <begin position="37"/>
        <end position="80"/>
    </location>
</feature>
<keyword evidence="1" id="KW-1133">Transmembrane helix</keyword>
<feature type="transmembrane region" description="Helical" evidence="1">
    <location>
        <begin position="6"/>
        <end position="24"/>
    </location>
</feature>
<dbReference type="Gene3D" id="3.10.450.40">
    <property type="match status" value="2"/>
</dbReference>
<dbReference type="Proteomes" id="UP001589738">
    <property type="component" value="Unassembled WGS sequence"/>
</dbReference>
<keyword evidence="5" id="KW-1185">Reference proteome</keyword>
<keyword evidence="1" id="KW-0472">Membrane</keyword>
<evidence type="ECO:0000259" key="3">
    <source>
        <dbReference type="Pfam" id="PF17881"/>
    </source>
</evidence>
<feature type="domain" description="PepSY" evidence="2">
    <location>
        <begin position="95"/>
        <end position="151"/>
    </location>
</feature>
<evidence type="ECO:0000313" key="5">
    <source>
        <dbReference type="Proteomes" id="UP001589738"/>
    </source>
</evidence>
<evidence type="ECO:0000259" key="2">
    <source>
        <dbReference type="Pfam" id="PF03413"/>
    </source>
</evidence>
<dbReference type="InterPro" id="IPR041401">
    <property type="entry name" value="TseB-like_dom"/>
</dbReference>
<evidence type="ECO:0000313" key="4">
    <source>
        <dbReference type="EMBL" id="MFC0476161.1"/>
    </source>
</evidence>
<evidence type="ECO:0000256" key="1">
    <source>
        <dbReference type="SAM" id="Phobius"/>
    </source>
</evidence>
<proteinExistence type="predicted"/>
<dbReference type="RefSeq" id="WP_340904472.1">
    <property type="nucleotide sequence ID" value="NZ_JBHLUU010000093.1"/>
</dbReference>
<gene>
    <name evidence="4" type="ORF">ACFFHF_13050</name>
</gene>
<dbReference type="Pfam" id="PF17881">
    <property type="entry name" value="TseB"/>
    <property type="match status" value="1"/>
</dbReference>
<comment type="caution">
    <text evidence="4">The sequence shown here is derived from an EMBL/GenBank/DDBJ whole genome shotgun (WGS) entry which is preliminary data.</text>
</comment>
<dbReference type="EMBL" id="JBHLUU010000093">
    <property type="protein sequence ID" value="MFC0476161.1"/>
    <property type="molecule type" value="Genomic_DNA"/>
</dbReference>
<organism evidence="4 5">
    <name type="scientific">Robertmurraya beringensis</name>
    <dbReference type="NCBI Taxonomy" id="641660"/>
    <lineage>
        <taxon>Bacteria</taxon>
        <taxon>Bacillati</taxon>
        <taxon>Bacillota</taxon>
        <taxon>Bacilli</taxon>
        <taxon>Bacillales</taxon>
        <taxon>Bacillaceae</taxon>
        <taxon>Robertmurraya</taxon>
    </lineage>
</organism>